<proteinExistence type="predicted"/>
<dbReference type="AlphaFoldDB" id="A0A061SI55"/>
<feature type="transmembrane region" description="Helical" evidence="1">
    <location>
        <begin position="6"/>
        <end position="24"/>
    </location>
</feature>
<dbReference type="CDD" id="cd02440">
    <property type="entry name" value="AdoMet_MTases"/>
    <property type="match status" value="1"/>
</dbReference>
<dbReference type="Gene3D" id="3.40.50.150">
    <property type="entry name" value="Vaccinia Virus protein VP39"/>
    <property type="match status" value="1"/>
</dbReference>
<accession>A0A061SI55</accession>
<dbReference type="SUPFAM" id="SSF53335">
    <property type="entry name" value="S-adenosyl-L-methionine-dependent methyltransferases"/>
    <property type="match status" value="1"/>
</dbReference>
<dbReference type="InterPro" id="IPR029063">
    <property type="entry name" value="SAM-dependent_MTases_sf"/>
</dbReference>
<protein>
    <submittedName>
        <fullName evidence="2">Methyltransferase OMS1, mitochondrial</fullName>
    </submittedName>
</protein>
<dbReference type="Pfam" id="PF13489">
    <property type="entry name" value="Methyltransf_23"/>
    <property type="match status" value="1"/>
</dbReference>
<name>A0A061SI55_9CHLO</name>
<dbReference type="GO" id="GO:0008168">
    <property type="term" value="F:methyltransferase activity"/>
    <property type="evidence" value="ECO:0007669"/>
    <property type="project" value="UniProtKB-KW"/>
</dbReference>
<dbReference type="GO" id="GO:0032259">
    <property type="term" value="P:methylation"/>
    <property type="evidence" value="ECO:0007669"/>
    <property type="project" value="UniProtKB-KW"/>
</dbReference>
<keyword evidence="1" id="KW-1133">Transmembrane helix</keyword>
<keyword evidence="2" id="KW-0808">Transferase</keyword>
<reference evidence="2" key="1">
    <citation type="submission" date="2014-05" db="EMBL/GenBank/DDBJ databases">
        <title>The transcriptome of the halophilic microalga Tetraselmis sp. GSL018 isolated from the Great Salt Lake, Utah.</title>
        <authorList>
            <person name="Jinkerson R.E."/>
            <person name="D'Adamo S."/>
            <person name="Posewitz M.C."/>
        </authorList>
    </citation>
    <scope>NUCLEOTIDE SEQUENCE</scope>
    <source>
        <strain evidence="2">GSL018</strain>
    </source>
</reference>
<dbReference type="PANTHER" id="PTHR42912:SF80">
    <property type="entry name" value="METHYLTRANSFERASE DOMAIN-CONTAINING PROTEIN"/>
    <property type="match status" value="1"/>
</dbReference>
<dbReference type="InterPro" id="IPR050508">
    <property type="entry name" value="Methyltransf_Superfamily"/>
</dbReference>
<dbReference type="EMBL" id="GBEZ01000959">
    <property type="protein sequence ID" value="JAC83973.1"/>
    <property type="molecule type" value="Transcribed_RNA"/>
</dbReference>
<keyword evidence="1" id="KW-0472">Membrane</keyword>
<dbReference type="PANTHER" id="PTHR42912">
    <property type="entry name" value="METHYLTRANSFERASE"/>
    <property type="match status" value="1"/>
</dbReference>
<gene>
    <name evidence="2" type="primary">OMS1</name>
    <name evidence="2" type="ORF">TSPGSL018_2056</name>
</gene>
<evidence type="ECO:0000313" key="2">
    <source>
        <dbReference type="EMBL" id="JAC83973.1"/>
    </source>
</evidence>
<evidence type="ECO:0000256" key="1">
    <source>
        <dbReference type="SAM" id="Phobius"/>
    </source>
</evidence>
<keyword evidence="2" id="KW-0489">Methyltransferase</keyword>
<keyword evidence="1" id="KW-0812">Transmembrane</keyword>
<sequence length="275" mass="30933">MAKRYILGGLGIYAGVALTTFSYLRTKQQPKPTSESALKEGATMSVFDSLAARYDNQISLDERLMGLNLLRWWLVRQAKGSVLEVSAGTGRNLAYYPYHQMTTLTLSDASSPMLEIARDKVVKLTDEKCLADITLCTARVEDLLQCESSMCSPDRDCIHPSSVIQPCDVPFKPESYDTVVDTFGLCSHSDPVEALRQMTKACKVGGTLLLLEHGRSHWNWLNKVLDESAERHYYKWGCWWNRDIISLLSQAGLKPVSVSRWHFGTTYVIKAIRES</sequence>
<organism evidence="2">
    <name type="scientific">Tetraselmis sp. GSL018</name>
    <dbReference type="NCBI Taxonomy" id="582737"/>
    <lineage>
        <taxon>Eukaryota</taxon>
        <taxon>Viridiplantae</taxon>
        <taxon>Chlorophyta</taxon>
        <taxon>core chlorophytes</taxon>
        <taxon>Chlorodendrophyceae</taxon>
        <taxon>Chlorodendrales</taxon>
        <taxon>Chlorodendraceae</taxon>
        <taxon>Tetraselmis</taxon>
    </lineage>
</organism>